<gene>
    <name evidence="1" type="ORF">TCM_018043</name>
</gene>
<evidence type="ECO:0000313" key="2">
    <source>
        <dbReference type="Proteomes" id="UP000026915"/>
    </source>
</evidence>
<name>A0A061EF76_THECC</name>
<keyword evidence="2" id="KW-1185">Reference proteome</keyword>
<accession>A0A061EF76</accession>
<organism evidence="1 2">
    <name type="scientific">Theobroma cacao</name>
    <name type="common">Cacao</name>
    <name type="synonym">Cocoa</name>
    <dbReference type="NCBI Taxonomy" id="3641"/>
    <lineage>
        <taxon>Eukaryota</taxon>
        <taxon>Viridiplantae</taxon>
        <taxon>Streptophyta</taxon>
        <taxon>Embryophyta</taxon>
        <taxon>Tracheophyta</taxon>
        <taxon>Spermatophyta</taxon>
        <taxon>Magnoliopsida</taxon>
        <taxon>eudicotyledons</taxon>
        <taxon>Gunneridae</taxon>
        <taxon>Pentapetalae</taxon>
        <taxon>rosids</taxon>
        <taxon>malvids</taxon>
        <taxon>Malvales</taxon>
        <taxon>Malvaceae</taxon>
        <taxon>Byttnerioideae</taxon>
        <taxon>Theobroma</taxon>
    </lineage>
</organism>
<reference evidence="1 2" key="1">
    <citation type="journal article" date="2013" name="Genome Biol.">
        <title>The genome sequence of the most widely cultivated cacao type and its use to identify candidate genes regulating pod color.</title>
        <authorList>
            <person name="Motamayor J.C."/>
            <person name="Mockaitis K."/>
            <person name="Schmutz J."/>
            <person name="Haiminen N."/>
            <person name="Iii D.L."/>
            <person name="Cornejo O."/>
            <person name="Findley S.D."/>
            <person name="Zheng P."/>
            <person name="Utro F."/>
            <person name="Royaert S."/>
            <person name="Saski C."/>
            <person name="Jenkins J."/>
            <person name="Podicheti R."/>
            <person name="Zhao M."/>
            <person name="Scheffler B.E."/>
            <person name="Stack J.C."/>
            <person name="Feltus F.A."/>
            <person name="Mustiga G.M."/>
            <person name="Amores F."/>
            <person name="Phillips W."/>
            <person name="Marelli J.P."/>
            <person name="May G.D."/>
            <person name="Shapiro H."/>
            <person name="Ma J."/>
            <person name="Bustamante C.D."/>
            <person name="Schnell R.J."/>
            <person name="Main D."/>
            <person name="Gilbert D."/>
            <person name="Parida L."/>
            <person name="Kuhn D.N."/>
        </authorList>
    </citation>
    <scope>NUCLEOTIDE SEQUENCE [LARGE SCALE GENOMIC DNA]</scope>
    <source>
        <strain evidence="2">cv. Matina 1-6</strain>
    </source>
</reference>
<proteinExistence type="predicted"/>
<sequence>MTPSVNRKVVNYLTHQHTIKDVFDASLDGAKLVIHIEFGEKNLVVKFDVEEQPKIPLGDCGVVGAIQANGVSDDKVKDTIKETKPRAARATSIVRWKINKGLVAYTDQPLYTNDYLILASVLVLLYQGFMIKLPTHPRPRLRRYLPTTFSRAFSTGGKGEASGKGVL</sequence>
<dbReference type="Gramene" id="EOY03263">
    <property type="protein sequence ID" value="EOY03263"/>
    <property type="gene ID" value="TCM_018043"/>
</dbReference>
<dbReference type="InParanoid" id="A0A061EF76"/>
<dbReference type="AlphaFoldDB" id="A0A061EF76"/>
<dbReference type="HOGENOM" id="CLU_1597413_0_0_1"/>
<evidence type="ECO:0000313" key="1">
    <source>
        <dbReference type="EMBL" id="EOY03263.1"/>
    </source>
</evidence>
<dbReference type="Proteomes" id="UP000026915">
    <property type="component" value="Chromosome 4"/>
</dbReference>
<protein>
    <submittedName>
        <fullName evidence="1">Uncharacterized protein</fullName>
    </submittedName>
</protein>
<dbReference type="EMBL" id="CM001882">
    <property type="protein sequence ID" value="EOY03263.1"/>
    <property type="molecule type" value="Genomic_DNA"/>
</dbReference>